<reference evidence="2 3" key="1">
    <citation type="journal article" date="2016" name="Nat. Commun.">
        <title>Extremotolerant tardigrade genome and improved radiotolerance of human cultured cells by tardigrade-unique protein.</title>
        <authorList>
            <person name="Hashimoto T."/>
            <person name="Horikawa D.D."/>
            <person name="Saito Y."/>
            <person name="Kuwahara H."/>
            <person name="Kozuka-Hata H."/>
            <person name="Shin-I T."/>
            <person name="Minakuchi Y."/>
            <person name="Ohishi K."/>
            <person name="Motoyama A."/>
            <person name="Aizu T."/>
            <person name="Enomoto A."/>
            <person name="Kondo K."/>
            <person name="Tanaka S."/>
            <person name="Hara Y."/>
            <person name="Koshikawa S."/>
            <person name="Sagara H."/>
            <person name="Miura T."/>
            <person name="Yokobori S."/>
            <person name="Miyagawa K."/>
            <person name="Suzuki Y."/>
            <person name="Kubo T."/>
            <person name="Oyama M."/>
            <person name="Kohara Y."/>
            <person name="Fujiyama A."/>
            <person name="Arakawa K."/>
            <person name="Katayama T."/>
            <person name="Toyoda A."/>
            <person name="Kunieda T."/>
        </authorList>
    </citation>
    <scope>NUCLEOTIDE SEQUENCE [LARGE SCALE GENOMIC DNA]</scope>
    <source>
        <strain evidence="2 3">YOKOZUNA-1</strain>
    </source>
</reference>
<dbReference type="OrthoDB" id="10047562at2759"/>
<sequence length="246" mass="27128">MTRFRSQSLGTVPGTIETVEEGQGRVVRMLNRLQRRKDRSDVRSIRGILGLGIFSVVFGLMALCVEATTKVKYPRASAALLSIEAAGIFVGCFSMLSGVLGIFTWKIAQSGHKSCLVKFHKTLCNFNIACSFGLFCLSLVALGIYTTLRDWQRKVSPFLAFESKVVKRLGHEELGFPQQYLEELVVLKSCSMSFHLLIFLTSAFTSIFCLFNIYVGSMPDFGNCASALTAVGNTLSLKRPKKISLA</sequence>
<feature type="transmembrane region" description="Helical" evidence="1">
    <location>
        <begin position="45"/>
        <end position="65"/>
    </location>
</feature>
<organism evidence="2 3">
    <name type="scientific">Ramazzottius varieornatus</name>
    <name type="common">Water bear</name>
    <name type="synonym">Tardigrade</name>
    <dbReference type="NCBI Taxonomy" id="947166"/>
    <lineage>
        <taxon>Eukaryota</taxon>
        <taxon>Metazoa</taxon>
        <taxon>Ecdysozoa</taxon>
        <taxon>Tardigrada</taxon>
        <taxon>Eutardigrada</taxon>
        <taxon>Parachela</taxon>
        <taxon>Hypsibioidea</taxon>
        <taxon>Ramazzottiidae</taxon>
        <taxon>Ramazzottius</taxon>
    </lineage>
</organism>
<dbReference type="AlphaFoldDB" id="A0A1D1W7W5"/>
<keyword evidence="3" id="KW-1185">Reference proteome</keyword>
<evidence type="ECO:0000313" key="2">
    <source>
        <dbReference type="EMBL" id="GAV09470.1"/>
    </source>
</evidence>
<comment type="caution">
    <text evidence="2">The sequence shown here is derived from an EMBL/GenBank/DDBJ whole genome shotgun (WGS) entry which is preliminary data.</text>
</comment>
<keyword evidence="1" id="KW-0472">Membrane</keyword>
<proteinExistence type="predicted"/>
<keyword evidence="1" id="KW-0812">Transmembrane</keyword>
<feature type="transmembrane region" description="Helical" evidence="1">
    <location>
        <begin position="126"/>
        <end position="148"/>
    </location>
</feature>
<feature type="transmembrane region" description="Helical" evidence="1">
    <location>
        <begin position="85"/>
        <end position="105"/>
    </location>
</feature>
<gene>
    <name evidence="2" type="primary">RvY_19009-1</name>
    <name evidence="2" type="synonym">RvY_19009.1</name>
    <name evidence="2" type="ORF">RvY_19009</name>
</gene>
<dbReference type="EMBL" id="BDGG01000023">
    <property type="protein sequence ID" value="GAV09470.1"/>
    <property type="molecule type" value="Genomic_DNA"/>
</dbReference>
<protein>
    <submittedName>
        <fullName evidence="2">Uncharacterized protein</fullName>
    </submittedName>
</protein>
<feature type="transmembrane region" description="Helical" evidence="1">
    <location>
        <begin position="194"/>
        <end position="215"/>
    </location>
</feature>
<evidence type="ECO:0000313" key="3">
    <source>
        <dbReference type="Proteomes" id="UP000186922"/>
    </source>
</evidence>
<dbReference type="Proteomes" id="UP000186922">
    <property type="component" value="Unassembled WGS sequence"/>
</dbReference>
<evidence type="ECO:0000256" key="1">
    <source>
        <dbReference type="SAM" id="Phobius"/>
    </source>
</evidence>
<name>A0A1D1W7W5_RAMVA</name>
<accession>A0A1D1W7W5</accession>
<keyword evidence="1" id="KW-1133">Transmembrane helix</keyword>